<sequence length="302" mass="33030">MGIRDMGPFGNDAAADFADALDDPESGAGEAQIRGVLVRTVITTGCLGEADEAVSAAALVAAQCPGGEPAVDTPYNPETPMPVFPCDLRTLADEALARIAGDEAGLASKRVDPEDWKRWQATLTRLRAVLVPPSPSIALFDVQPQRSVTCTEIDSEPEKRTVYVHDFERRSISRGRASRLHTRTNRALSKLHVLTHSCRKINTDKPIQLDRSTRADVLNREVGREARGARRRCRHLRFSREDLPTGSRVCDLIRGGDLEHHPQRPTPLDQPKLRPAGGAVAEPRASDPADPLTVRGHTNKEK</sequence>
<dbReference type="EMBL" id="CP045643">
    <property type="protein sequence ID" value="QFZ72117.1"/>
    <property type="molecule type" value="Genomic_DNA"/>
</dbReference>
<dbReference type="KEGG" id="sfy:GFH48_01540"/>
<proteinExistence type="predicted"/>
<organism evidence="2 3">
    <name type="scientific">Streptomyces fagopyri</name>
    <dbReference type="NCBI Taxonomy" id="2662397"/>
    <lineage>
        <taxon>Bacteria</taxon>
        <taxon>Bacillati</taxon>
        <taxon>Actinomycetota</taxon>
        <taxon>Actinomycetes</taxon>
        <taxon>Kitasatosporales</taxon>
        <taxon>Streptomycetaceae</taxon>
        <taxon>Streptomyces</taxon>
    </lineage>
</organism>
<evidence type="ECO:0000256" key="1">
    <source>
        <dbReference type="SAM" id="MobiDB-lite"/>
    </source>
</evidence>
<gene>
    <name evidence="2" type="ORF">GFH48_01540</name>
</gene>
<name>A0A5Q0L6D0_9ACTN</name>
<dbReference type="Pfam" id="PF14078">
    <property type="entry name" value="DUF4259"/>
    <property type="match status" value="1"/>
</dbReference>
<reference evidence="2 3" key="1">
    <citation type="submission" date="2019-10" db="EMBL/GenBank/DDBJ databases">
        <title>A novel species.</title>
        <authorList>
            <person name="Gao J."/>
        </authorList>
    </citation>
    <scope>NUCLEOTIDE SEQUENCE [LARGE SCALE GENOMIC DNA]</scope>
    <source>
        <strain evidence="2 3">QMT-28</strain>
    </source>
</reference>
<dbReference type="Proteomes" id="UP000326179">
    <property type="component" value="Chromosome"/>
</dbReference>
<evidence type="ECO:0000313" key="3">
    <source>
        <dbReference type="Proteomes" id="UP000326179"/>
    </source>
</evidence>
<keyword evidence="3" id="KW-1185">Reference proteome</keyword>
<feature type="region of interest" description="Disordered" evidence="1">
    <location>
        <begin position="256"/>
        <end position="302"/>
    </location>
</feature>
<evidence type="ECO:0000313" key="2">
    <source>
        <dbReference type="EMBL" id="QFZ72117.1"/>
    </source>
</evidence>
<dbReference type="AlphaFoldDB" id="A0A5Q0L6D0"/>
<protein>
    <submittedName>
        <fullName evidence="2">DUF4259 domain-containing protein</fullName>
    </submittedName>
</protein>
<accession>A0A5Q0L6D0</accession>
<dbReference type="InterPro" id="IPR025355">
    <property type="entry name" value="DUF4259"/>
</dbReference>